<dbReference type="Proteomes" id="UP000053331">
    <property type="component" value="Unassembled WGS sequence"/>
</dbReference>
<organism evidence="2 3">
    <name type="scientific">Halorubrum saccharovorum</name>
    <dbReference type="NCBI Taxonomy" id="2248"/>
    <lineage>
        <taxon>Archaea</taxon>
        <taxon>Methanobacteriati</taxon>
        <taxon>Methanobacteriota</taxon>
        <taxon>Stenosarchaea group</taxon>
        <taxon>Halobacteria</taxon>
        <taxon>Halobacteriales</taxon>
        <taxon>Haloferacaceae</taxon>
        <taxon>Halorubrum</taxon>
    </lineage>
</organism>
<name>A0A081ETH4_9EURY</name>
<evidence type="ECO:0000313" key="2">
    <source>
        <dbReference type="EMBL" id="KDS90712.1"/>
    </source>
</evidence>
<dbReference type="OrthoDB" id="298109at2157"/>
<dbReference type="InterPro" id="IPR055544">
    <property type="entry name" value="DUF7120"/>
</dbReference>
<dbReference type="Pfam" id="PF23434">
    <property type="entry name" value="DUF7120"/>
    <property type="match status" value="1"/>
</dbReference>
<dbReference type="EMBL" id="JNFH02000015">
    <property type="protein sequence ID" value="KDS90712.1"/>
    <property type="molecule type" value="Genomic_DNA"/>
</dbReference>
<dbReference type="RefSeq" id="WP_004045847.1">
    <property type="nucleotide sequence ID" value="NZ_JNFH02000015.1"/>
</dbReference>
<sequence length="78" mass="8735">MPTFELNLSDDVYAEFQQLAEQEFVSEEQAAEDLIASGIEAYNVSVVDDEPRDEMLDGAENNMFDTAEDPGSLEDDRL</sequence>
<protein>
    <recommendedName>
        <fullName evidence="4">CopG family transcriptional regulator</fullName>
    </recommendedName>
</protein>
<evidence type="ECO:0008006" key="4">
    <source>
        <dbReference type="Google" id="ProtNLM"/>
    </source>
</evidence>
<reference evidence="2 3" key="1">
    <citation type="journal article" date="2015" name="Genome Announc.">
        <title>Draft genome sequence of a Halorubrum H3 strain isolated from the burlinskoye salt lake (Altai Krai, Russia).</title>
        <authorList>
            <person name="Rozanov A.S."/>
            <person name="Bryanskaya A.V."/>
            <person name="Malup T.K."/>
            <person name="Kotenko A.V."/>
            <person name="Peltek S.E."/>
        </authorList>
    </citation>
    <scope>NUCLEOTIDE SEQUENCE [LARGE SCALE GENOMIC DNA]</scope>
    <source>
        <strain evidence="2 3">H3</strain>
    </source>
</reference>
<feature type="compositionally biased region" description="Acidic residues" evidence="1">
    <location>
        <begin position="66"/>
        <end position="78"/>
    </location>
</feature>
<keyword evidence="3" id="KW-1185">Reference proteome</keyword>
<feature type="region of interest" description="Disordered" evidence="1">
    <location>
        <begin position="54"/>
        <end position="78"/>
    </location>
</feature>
<proteinExistence type="predicted"/>
<evidence type="ECO:0000256" key="1">
    <source>
        <dbReference type="SAM" id="MobiDB-lite"/>
    </source>
</evidence>
<dbReference type="AlphaFoldDB" id="A0A081ETH4"/>
<accession>A0A081ETH4</accession>
<comment type="caution">
    <text evidence="2">The sequence shown here is derived from an EMBL/GenBank/DDBJ whole genome shotgun (WGS) entry which is preliminary data.</text>
</comment>
<evidence type="ECO:0000313" key="3">
    <source>
        <dbReference type="Proteomes" id="UP000053331"/>
    </source>
</evidence>
<gene>
    <name evidence="2" type="ORF">FK85_10960</name>
</gene>